<feature type="non-terminal residue" evidence="1">
    <location>
        <position position="1"/>
    </location>
</feature>
<dbReference type="EMBL" id="AZMM01006446">
    <property type="protein sequence ID" value="ETJ39678.1"/>
    <property type="molecule type" value="Genomic_DNA"/>
</dbReference>
<accession>W1YAS8</accession>
<comment type="caution">
    <text evidence="1">The sequence shown here is derived from an EMBL/GenBank/DDBJ whole genome shotgun (WGS) entry which is preliminary data.</text>
</comment>
<name>W1YAS8_9ZZZZ</name>
<dbReference type="AlphaFoldDB" id="W1YAS8"/>
<sequence>AVGIGQTILRPRFLHFQRRHAQIPVIHQRLANQRLHLIINKKGAPARVLIVICCVNESVLAELELLRHW</sequence>
<proteinExistence type="predicted"/>
<gene>
    <name evidence="1" type="ORF">Q604_UNBC06446G0001</name>
</gene>
<organism evidence="1">
    <name type="scientific">human gut metagenome</name>
    <dbReference type="NCBI Taxonomy" id="408170"/>
    <lineage>
        <taxon>unclassified sequences</taxon>
        <taxon>metagenomes</taxon>
        <taxon>organismal metagenomes</taxon>
    </lineage>
</organism>
<feature type="non-terminal residue" evidence="1">
    <location>
        <position position="69"/>
    </location>
</feature>
<protein>
    <submittedName>
        <fullName evidence="1">Uncharacterized protein</fullName>
    </submittedName>
</protein>
<reference evidence="1" key="1">
    <citation type="submission" date="2013-12" db="EMBL/GenBank/DDBJ databases">
        <title>A Varibaculum cambriense genome reconstructed from a premature infant gut community with otherwise low bacterial novelty that shifts toward anaerobic metabolism during the third week of life.</title>
        <authorList>
            <person name="Brown C.T."/>
            <person name="Sharon I."/>
            <person name="Thomas B.C."/>
            <person name="Castelle C.J."/>
            <person name="Morowitz M.J."/>
            <person name="Banfield J.F."/>
        </authorList>
    </citation>
    <scope>NUCLEOTIDE SEQUENCE</scope>
</reference>
<evidence type="ECO:0000313" key="1">
    <source>
        <dbReference type="EMBL" id="ETJ39678.1"/>
    </source>
</evidence>